<comment type="caution">
    <text evidence="3">The sequence shown here is derived from an EMBL/GenBank/DDBJ whole genome shotgun (WGS) entry which is preliminary data.</text>
</comment>
<dbReference type="AlphaFoldDB" id="A0A820L295"/>
<name>A0A820L295_9BILA</name>
<protein>
    <submittedName>
        <fullName evidence="3">Uncharacterized protein</fullName>
    </submittedName>
</protein>
<accession>A0A820L295</accession>
<dbReference type="Proteomes" id="UP000681720">
    <property type="component" value="Unassembled WGS sequence"/>
</dbReference>
<proteinExistence type="predicted"/>
<dbReference type="Proteomes" id="UP000663842">
    <property type="component" value="Unassembled WGS sequence"/>
</dbReference>
<evidence type="ECO:0000313" key="3">
    <source>
        <dbReference type="EMBL" id="CAF4350724.1"/>
    </source>
</evidence>
<reference evidence="3" key="1">
    <citation type="submission" date="2021-02" db="EMBL/GenBank/DDBJ databases">
        <authorList>
            <person name="Nowell W R."/>
        </authorList>
    </citation>
    <scope>NUCLEOTIDE SEQUENCE</scope>
</reference>
<organism evidence="3 4">
    <name type="scientific">Rotaria magnacalcarata</name>
    <dbReference type="NCBI Taxonomy" id="392030"/>
    <lineage>
        <taxon>Eukaryota</taxon>
        <taxon>Metazoa</taxon>
        <taxon>Spiralia</taxon>
        <taxon>Gnathifera</taxon>
        <taxon>Rotifera</taxon>
        <taxon>Eurotatoria</taxon>
        <taxon>Bdelloidea</taxon>
        <taxon>Philodinida</taxon>
        <taxon>Philodinidae</taxon>
        <taxon>Rotaria</taxon>
    </lineage>
</organism>
<evidence type="ECO:0000313" key="1">
    <source>
        <dbReference type="EMBL" id="CAF3946308.1"/>
    </source>
</evidence>
<evidence type="ECO:0000313" key="2">
    <source>
        <dbReference type="EMBL" id="CAF3978495.1"/>
    </source>
</evidence>
<dbReference type="EMBL" id="CAJOBH010003294">
    <property type="protein sequence ID" value="CAF3946308.1"/>
    <property type="molecule type" value="Genomic_DNA"/>
</dbReference>
<dbReference type="EMBL" id="CAJOBF010015850">
    <property type="protein sequence ID" value="CAF4350724.1"/>
    <property type="molecule type" value="Genomic_DNA"/>
</dbReference>
<sequence>SCNTYKICPLYGKSRLDNHSNHRITKGLIMRHVEDEHMMVYSYINDDGTNQIEQNELKMELDFIERLLRKTKHQLYKRLEHLQRHRAIKVLFH</sequence>
<gene>
    <name evidence="1" type="ORF">BYL167_LOCUS10778</name>
    <name evidence="2" type="ORF">GIL414_LOCUS10548</name>
    <name evidence="3" type="ORF">UXM345_LOCUS35991</name>
</gene>
<dbReference type="Proteomes" id="UP000681967">
    <property type="component" value="Unassembled WGS sequence"/>
</dbReference>
<evidence type="ECO:0000313" key="4">
    <source>
        <dbReference type="Proteomes" id="UP000663842"/>
    </source>
</evidence>
<feature type="non-terminal residue" evidence="3">
    <location>
        <position position="1"/>
    </location>
</feature>
<dbReference type="EMBL" id="CAJOBJ010003794">
    <property type="protein sequence ID" value="CAF3978495.1"/>
    <property type="molecule type" value="Genomic_DNA"/>
</dbReference>